<evidence type="ECO:0000313" key="2">
    <source>
        <dbReference type="Proteomes" id="UP000646365"/>
    </source>
</evidence>
<dbReference type="RefSeq" id="WP_189051063.1">
    <property type="nucleotide sequence ID" value="NZ_BMJQ01000016.1"/>
</dbReference>
<dbReference type="SUPFAM" id="SSF140566">
    <property type="entry name" value="FlgN-like"/>
    <property type="match status" value="1"/>
</dbReference>
<evidence type="ECO:0008006" key="3">
    <source>
        <dbReference type="Google" id="ProtNLM"/>
    </source>
</evidence>
<comment type="caution">
    <text evidence="1">The sequence shown here is derived from an EMBL/GenBank/DDBJ whole genome shotgun (WGS) entry which is preliminary data.</text>
</comment>
<protein>
    <recommendedName>
        <fullName evidence="3">Flagellar protein FlgN</fullName>
    </recommendedName>
</protein>
<reference evidence="1" key="2">
    <citation type="submission" date="2020-09" db="EMBL/GenBank/DDBJ databases">
        <authorList>
            <person name="Sun Q."/>
            <person name="Zhou Y."/>
        </authorList>
    </citation>
    <scope>NUCLEOTIDE SEQUENCE</scope>
    <source>
        <strain evidence="1">CGMCC 1.15725</strain>
    </source>
</reference>
<proteinExistence type="predicted"/>
<dbReference type="AlphaFoldDB" id="A0A8J2YXZ7"/>
<dbReference type="EMBL" id="BMJQ01000016">
    <property type="protein sequence ID" value="GGF39023.1"/>
    <property type="molecule type" value="Genomic_DNA"/>
</dbReference>
<gene>
    <name evidence="1" type="ORF">GCM10011611_51730</name>
</gene>
<accession>A0A8J2YXZ7</accession>
<dbReference type="GO" id="GO:0044780">
    <property type="term" value="P:bacterial-type flagellum assembly"/>
    <property type="evidence" value="ECO:0007669"/>
    <property type="project" value="InterPro"/>
</dbReference>
<dbReference type="Proteomes" id="UP000646365">
    <property type="component" value="Unassembled WGS sequence"/>
</dbReference>
<keyword evidence="2" id="KW-1185">Reference proteome</keyword>
<organism evidence="1 2">
    <name type="scientific">Aliidongia dinghuensis</name>
    <dbReference type="NCBI Taxonomy" id="1867774"/>
    <lineage>
        <taxon>Bacteria</taxon>
        <taxon>Pseudomonadati</taxon>
        <taxon>Pseudomonadota</taxon>
        <taxon>Alphaproteobacteria</taxon>
        <taxon>Rhodospirillales</taxon>
        <taxon>Dongiaceae</taxon>
        <taxon>Aliidongia</taxon>
    </lineage>
</organism>
<evidence type="ECO:0000313" key="1">
    <source>
        <dbReference type="EMBL" id="GGF39023.1"/>
    </source>
</evidence>
<reference evidence="1" key="1">
    <citation type="journal article" date="2014" name="Int. J. Syst. Evol. Microbiol.">
        <title>Complete genome sequence of Corynebacterium casei LMG S-19264T (=DSM 44701T), isolated from a smear-ripened cheese.</title>
        <authorList>
            <consortium name="US DOE Joint Genome Institute (JGI-PGF)"/>
            <person name="Walter F."/>
            <person name="Albersmeier A."/>
            <person name="Kalinowski J."/>
            <person name="Ruckert C."/>
        </authorList>
    </citation>
    <scope>NUCLEOTIDE SEQUENCE</scope>
    <source>
        <strain evidence="1">CGMCC 1.15725</strain>
    </source>
</reference>
<dbReference type="InterPro" id="IPR036679">
    <property type="entry name" value="FlgN-like_sf"/>
</dbReference>
<name>A0A8J2YXZ7_9PROT</name>
<sequence length="160" mass="17198">MYDPMVDALAAPDTPPSTGSLISALIRVTDRLSQVVAEETDALKVPRFADVQRLGPEKSKLAANYDTMARALGQRPQHEIKADPEVALRLADAVRRLDGAARANAEALRVQMAANRQILDLIAKTAATAAKPNFSYGGQRLGHGIRAQYAAPPVAINRVF</sequence>